<dbReference type="Gene3D" id="1.20.120.1760">
    <property type="match status" value="1"/>
</dbReference>
<comment type="pathway">
    <text evidence="2">Phospholipid metabolism; phosphatidylglycerol biosynthesis; phosphatidylglycerol from CDP-diacylglycerol: step 1/2.</text>
</comment>
<evidence type="ECO:0000313" key="16">
    <source>
        <dbReference type="Proteomes" id="UP000243679"/>
    </source>
</evidence>
<dbReference type="RefSeq" id="WP_096527310.1">
    <property type="nucleotide sequence ID" value="NZ_AP014836.1"/>
</dbReference>
<keyword evidence="16" id="KW-1185">Reference proteome</keyword>
<feature type="transmembrane region" description="Helical" evidence="14">
    <location>
        <begin position="32"/>
        <end position="50"/>
    </location>
</feature>
<evidence type="ECO:0000256" key="7">
    <source>
        <dbReference type="ARBA" id="ARBA00022692"/>
    </source>
</evidence>
<evidence type="ECO:0000313" key="15">
    <source>
        <dbReference type="EMBL" id="BAW80808.1"/>
    </source>
</evidence>
<gene>
    <name evidence="15" type="ORF">TAO_1438</name>
</gene>
<comment type="subcellular location">
    <subcellularLocation>
        <location evidence="1">Membrane</location>
        <topology evidence="1">Multi-pass membrane protein</topology>
    </subcellularLocation>
</comment>
<sequence length="201" mass="23007">MQGRDIPNLLSGMRILLIVPLVYVLYQEEYFLSLWIIVVAGISDGLDGFLAKRYQWQSRLGSILDPVADKLLLISSYITLALLGHLPYWLIILVFSRDLIIILGALAYHFLIDHFEMEPTSLSKLNTLWQILLLISIIVDQLPGFRISQIVDGLIYLVAITTVLSGIQYVWHWGIKAWRVAKNRKSGFDSCRRQTETTHHS</sequence>
<evidence type="ECO:0000256" key="10">
    <source>
        <dbReference type="ARBA" id="ARBA00023136"/>
    </source>
</evidence>
<evidence type="ECO:0000256" key="8">
    <source>
        <dbReference type="ARBA" id="ARBA00022989"/>
    </source>
</evidence>
<dbReference type="EC" id="2.7.8.5" evidence="4"/>
<evidence type="ECO:0000256" key="1">
    <source>
        <dbReference type="ARBA" id="ARBA00004141"/>
    </source>
</evidence>
<dbReference type="OrthoDB" id="9796672at2"/>
<dbReference type="Proteomes" id="UP000243679">
    <property type="component" value="Chromosome"/>
</dbReference>
<reference evidence="15 16" key="1">
    <citation type="journal article" date="2017" name="ISME J.">
        <title>An acid-tolerant ammonia-oxidizing ?-proteobacterium from soil.</title>
        <authorList>
            <person name="Hayatsu M."/>
            <person name="Tago K."/>
            <person name="Uchiyama I."/>
            <person name="Toyoda A."/>
            <person name="Wang Y."/>
            <person name="Shimomura Y."/>
            <person name="Okubo T."/>
            <person name="Kurisu F."/>
            <person name="Hirono Y."/>
            <person name="Nonaka K."/>
            <person name="Akiyama H."/>
            <person name="Itoh T."/>
            <person name="Takami H."/>
        </authorList>
    </citation>
    <scope>NUCLEOTIDE SEQUENCE [LARGE SCALE GENOMIC DNA]</scope>
    <source>
        <strain evidence="15 16">TAO100</strain>
    </source>
</reference>
<dbReference type="GO" id="GO:0046474">
    <property type="term" value="P:glycerophospholipid biosynthetic process"/>
    <property type="evidence" value="ECO:0007669"/>
    <property type="project" value="TreeGrafter"/>
</dbReference>
<dbReference type="EMBL" id="AP014836">
    <property type="protein sequence ID" value="BAW80808.1"/>
    <property type="molecule type" value="Genomic_DNA"/>
</dbReference>
<feature type="transmembrane region" description="Helical" evidence="14">
    <location>
        <begin position="153"/>
        <end position="175"/>
    </location>
</feature>
<name>A0A1Q2SNT9_9GAMM</name>
<dbReference type="AlphaFoldDB" id="A0A1Q2SNT9"/>
<dbReference type="GO" id="GO:0008444">
    <property type="term" value="F:CDP-diacylglycerol-glycerol-3-phosphate 3-phosphatidyltransferase activity"/>
    <property type="evidence" value="ECO:0007669"/>
    <property type="project" value="UniProtKB-EC"/>
</dbReference>
<protein>
    <recommendedName>
        <fullName evidence="5">CDP-diacylglycerol--glycerol-3-phosphate 3-phosphatidyltransferase</fullName>
        <ecNumber evidence="4">2.7.8.5</ecNumber>
    </recommendedName>
</protein>
<comment type="catalytic activity">
    <reaction evidence="13">
        <text>a CDP-1,2-diacyl-sn-glycerol + sn-glycerol 3-phosphate = a 1,2-diacyl-sn-glycero-3-phospho-(1'-sn-glycero-3'-phosphate) + CMP + H(+)</text>
        <dbReference type="Rhea" id="RHEA:12593"/>
        <dbReference type="ChEBI" id="CHEBI:15378"/>
        <dbReference type="ChEBI" id="CHEBI:57597"/>
        <dbReference type="ChEBI" id="CHEBI:58332"/>
        <dbReference type="ChEBI" id="CHEBI:60110"/>
        <dbReference type="ChEBI" id="CHEBI:60377"/>
        <dbReference type="EC" id="2.7.8.5"/>
    </reaction>
</comment>
<evidence type="ECO:0000256" key="13">
    <source>
        <dbReference type="ARBA" id="ARBA00048586"/>
    </source>
</evidence>
<keyword evidence="9" id="KW-0443">Lipid metabolism</keyword>
<keyword evidence="15" id="KW-0808">Transferase</keyword>
<dbReference type="KEGG" id="ntt:TAO_1438"/>
<dbReference type="InterPro" id="IPR004570">
    <property type="entry name" value="Phosphatidylglycerol_P_synth"/>
</dbReference>
<evidence type="ECO:0000256" key="2">
    <source>
        <dbReference type="ARBA" id="ARBA00005042"/>
    </source>
</evidence>
<evidence type="ECO:0000256" key="5">
    <source>
        <dbReference type="ARBA" id="ARBA00014944"/>
    </source>
</evidence>
<dbReference type="InterPro" id="IPR043130">
    <property type="entry name" value="CDP-OH_PTrfase_TM_dom"/>
</dbReference>
<evidence type="ECO:0000256" key="12">
    <source>
        <dbReference type="ARBA" id="ARBA00023264"/>
    </source>
</evidence>
<dbReference type="InterPro" id="IPR000462">
    <property type="entry name" value="CDP-OH_P_trans"/>
</dbReference>
<dbReference type="PANTHER" id="PTHR14269">
    <property type="entry name" value="CDP-DIACYLGLYCEROL--GLYCEROL-3-PHOSPHATE 3-PHOSPHATIDYLTRANSFERASE-RELATED"/>
    <property type="match status" value="1"/>
</dbReference>
<evidence type="ECO:0000256" key="6">
    <source>
        <dbReference type="ARBA" id="ARBA00022516"/>
    </source>
</evidence>
<feature type="transmembrane region" description="Helical" evidence="14">
    <location>
        <begin position="7"/>
        <end position="26"/>
    </location>
</feature>
<feature type="transmembrane region" description="Helical" evidence="14">
    <location>
        <begin position="71"/>
        <end position="93"/>
    </location>
</feature>
<keyword evidence="8 14" id="KW-1133">Transmembrane helix</keyword>
<keyword evidence="11" id="KW-0594">Phospholipid biosynthesis</keyword>
<dbReference type="InterPro" id="IPR050324">
    <property type="entry name" value="CDP-alcohol_PTase-I"/>
</dbReference>
<dbReference type="GO" id="GO:0016020">
    <property type="term" value="C:membrane"/>
    <property type="evidence" value="ECO:0007669"/>
    <property type="project" value="UniProtKB-SubCell"/>
</dbReference>
<comment type="similarity">
    <text evidence="3">Belongs to the CDP-alcohol phosphatidyltransferase class-I family.</text>
</comment>
<keyword evidence="6" id="KW-0444">Lipid biosynthesis</keyword>
<evidence type="ECO:0000256" key="14">
    <source>
        <dbReference type="SAM" id="Phobius"/>
    </source>
</evidence>
<organism evidence="15 16">
    <name type="scientific">Candidatus Nitrosoglobus terrae</name>
    <dbReference type="NCBI Taxonomy" id="1630141"/>
    <lineage>
        <taxon>Bacteria</taxon>
        <taxon>Pseudomonadati</taxon>
        <taxon>Pseudomonadota</taxon>
        <taxon>Gammaproteobacteria</taxon>
        <taxon>Chromatiales</taxon>
        <taxon>Chromatiaceae</taxon>
        <taxon>Candidatus Nitrosoglobus</taxon>
    </lineage>
</organism>
<dbReference type="Pfam" id="PF01066">
    <property type="entry name" value="CDP-OH_P_transf"/>
    <property type="match status" value="1"/>
</dbReference>
<keyword evidence="12" id="KW-1208">Phospholipid metabolism</keyword>
<keyword evidence="7 14" id="KW-0812">Transmembrane</keyword>
<evidence type="ECO:0000256" key="4">
    <source>
        <dbReference type="ARBA" id="ARBA00013170"/>
    </source>
</evidence>
<accession>A0A1Q2SNT9</accession>
<proteinExistence type="inferred from homology"/>
<evidence type="ECO:0000256" key="3">
    <source>
        <dbReference type="ARBA" id="ARBA00010441"/>
    </source>
</evidence>
<evidence type="ECO:0000256" key="11">
    <source>
        <dbReference type="ARBA" id="ARBA00023209"/>
    </source>
</evidence>
<evidence type="ECO:0000256" key="9">
    <source>
        <dbReference type="ARBA" id="ARBA00023098"/>
    </source>
</evidence>
<keyword evidence="10 14" id="KW-0472">Membrane</keyword>
<dbReference type="PIRSF" id="PIRSF000847">
    <property type="entry name" value="Phos_ph_gly_syn"/>
    <property type="match status" value="1"/>
</dbReference>
<dbReference type="PANTHER" id="PTHR14269:SF11">
    <property type="entry name" value="CDP-DIACYLGLYCEROL--GLYCEROL-3-PHOSPHATE 3-PHOSPHATIDYLTRANSFERASE"/>
    <property type="match status" value="1"/>
</dbReference>